<keyword evidence="4" id="KW-0488">Methylation</keyword>
<evidence type="ECO:0000313" key="10">
    <source>
        <dbReference type="EMBL" id="AIE87568.1"/>
    </source>
</evidence>
<proteinExistence type="inferred from homology"/>
<dbReference type="PANTHER" id="PTHR38779">
    <property type="entry name" value="TYPE II SECRETION SYSTEM PROTEIN I-RELATED"/>
    <property type="match status" value="1"/>
</dbReference>
<evidence type="ECO:0000256" key="3">
    <source>
        <dbReference type="ARBA" id="ARBA00022475"/>
    </source>
</evidence>
<dbReference type="GO" id="GO:0015627">
    <property type="term" value="C:type II protein secretion system complex"/>
    <property type="evidence" value="ECO:0007669"/>
    <property type="project" value="InterPro"/>
</dbReference>
<keyword evidence="3" id="KW-1003">Cell membrane</keyword>
<keyword evidence="6 9" id="KW-0812">Transmembrane</keyword>
<comment type="similarity">
    <text evidence="2">Belongs to the GSP I family.</text>
</comment>
<dbReference type="EMBL" id="CP007139">
    <property type="protein sequence ID" value="AIE87568.1"/>
    <property type="molecule type" value="Genomic_DNA"/>
</dbReference>
<dbReference type="OrthoDB" id="129371at2"/>
<gene>
    <name evidence="10" type="ORF">OP10G_4200</name>
</gene>
<evidence type="ECO:0000256" key="8">
    <source>
        <dbReference type="ARBA" id="ARBA00023136"/>
    </source>
</evidence>
<evidence type="ECO:0000256" key="6">
    <source>
        <dbReference type="ARBA" id="ARBA00022692"/>
    </source>
</evidence>
<protein>
    <submittedName>
        <fullName evidence="10">General secretion pathway protein I</fullName>
    </submittedName>
</protein>
<evidence type="ECO:0000313" key="11">
    <source>
        <dbReference type="Proteomes" id="UP000027982"/>
    </source>
</evidence>
<dbReference type="Pfam" id="PF07963">
    <property type="entry name" value="N_methyl"/>
    <property type="match status" value="1"/>
</dbReference>
<accession>A0A068NVQ0</accession>
<keyword evidence="11" id="KW-1185">Reference proteome</keyword>
<dbReference type="Proteomes" id="UP000027982">
    <property type="component" value="Chromosome"/>
</dbReference>
<evidence type="ECO:0000256" key="9">
    <source>
        <dbReference type="SAM" id="Phobius"/>
    </source>
</evidence>
<dbReference type="STRING" id="661478.OP10G_4200"/>
<feature type="transmembrane region" description="Helical" evidence="9">
    <location>
        <begin position="12"/>
        <end position="35"/>
    </location>
</feature>
<keyword evidence="5" id="KW-0997">Cell inner membrane</keyword>
<keyword evidence="7 9" id="KW-1133">Transmembrane helix</keyword>
<name>A0A068NVQ0_FIMGI</name>
<sequence length="136" mass="14646">MSTGRRPTKGFTLIEALVAVALLTGGIVAVLGALASMTRTESRFRDQDQMQRLAMQKLDELVSTSDNITAPQNGDFKDRDDDRFVWSSEEAPSGVENLDAITVTVRYAGNPAKNAPESVVSTLLYVPPTNTTGATQ</sequence>
<dbReference type="InterPro" id="IPR012902">
    <property type="entry name" value="N_methyl_site"/>
</dbReference>
<reference evidence="10 11" key="1">
    <citation type="journal article" date="2014" name="PLoS ONE">
        <title>The first complete genome sequence of the class fimbriimonadia in the phylum armatimonadetes.</title>
        <authorList>
            <person name="Hu Z.Y."/>
            <person name="Wang Y.Z."/>
            <person name="Im W.T."/>
            <person name="Wang S.Y."/>
            <person name="Zhao G.P."/>
            <person name="Zheng H.J."/>
            <person name="Quan Z.X."/>
        </authorList>
    </citation>
    <scope>NUCLEOTIDE SEQUENCE [LARGE SCALE GENOMIC DNA]</scope>
    <source>
        <strain evidence="10">Gsoil 348</strain>
    </source>
</reference>
<dbReference type="GO" id="GO:0005886">
    <property type="term" value="C:plasma membrane"/>
    <property type="evidence" value="ECO:0007669"/>
    <property type="project" value="UniProtKB-SubCell"/>
</dbReference>
<keyword evidence="8 9" id="KW-0472">Membrane</keyword>
<comment type="subcellular location">
    <subcellularLocation>
        <location evidence="1">Cell inner membrane</location>
        <topology evidence="1">Single-pass membrane protein</topology>
    </subcellularLocation>
</comment>
<dbReference type="KEGG" id="fgi:OP10G_4200"/>
<dbReference type="RefSeq" id="WP_025228536.1">
    <property type="nucleotide sequence ID" value="NZ_CP007139.1"/>
</dbReference>
<evidence type="ECO:0000256" key="7">
    <source>
        <dbReference type="ARBA" id="ARBA00022989"/>
    </source>
</evidence>
<dbReference type="AlphaFoldDB" id="A0A068NVQ0"/>
<dbReference type="PANTHER" id="PTHR38779:SF2">
    <property type="entry name" value="TYPE II SECRETION SYSTEM PROTEIN I-RELATED"/>
    <property type="match status" value="1"/>
</dbReference>
<dbReference type="HOGENOM" id="CLU_1872371_0_0_0"/>
<dbReference type="PROSITE" id="PS00409">
    <property type="entry name" value="PROKAR_NTER_METHYL"/>
    <property type="match status" value="1"/>
</dbReference>
<evidence type="ECO:0000256" key="2">
    <source>
        <dbReference type="ARBA" id="ARBA00008358"/>
    </source>
</evidence>
<dbReference type="GO" id="GO:0015628">
    <property type="term" value="P:protein secretion by the type II secretion system"/>
    <property type="evidence" value="ECO:0007669"/>
    <property type="project" value="InterPro"/>
</dbReference>
<evidence type="ECO:0000256" key="4">
    <source>
        <dbReference type="ARBA" id="ARBA00022481"/>
    </source>
</evidence>
<evidence type="ECO:0000256" key="5">
    <source>
        <dbReference type="ARBA" id="ARBA00022519"/>
    </source>
</evidence>
<organism evidence="10 11">
    <name type="scientific">Fimbriimonas ginsengisoli Gsoil 348</name>
    <dbReference type="NCBI Taxonomy" id="661478"/>
    <lineage>
        <taxon>Bacteria</taxon>
        <taxon>Bacillati</taxon>
        <taxon>Armatimonadota</taxon>
        <taxon>Fimbriimonadia</taxon>
        <taxon>Fimbriimonadales</taxon>
        <taxon>Fimbriimonadaceae</taxon>
        <taxon>Fimbriimonas</taxon>
    </lineage>
</organism>
<evidence type="ECO:0000256" key="1">
    <source>
        <dbReference type="ARBA" id="ARBA00004377"/>
    </source>
</evidence>
<dbReference type="InterPro" id="IPR010052">
    <property type="entry name" value="T2SS_protein-GspI"/>
</dbReference>